<keyword evidence="6" id="KW-0472">Membrane</keyword>
<dbReference type="Pfam" id="PF07244">
    <property type="entry name" value="POTRA"/>
    <property type="match status" value="5"/>
</dbReference>
<keyword evidence="5" id="KW-0677">Repeat</keyword>
<keyword evidence="4" id="KW-0732">Signal</keyword>
<evidence type="ECO:0000256" key="6">
    <source>
        <dbReference type="ARBA" id="ARBA00023136"/>
    </source>
</evidence>
<name>A0A6S6TN13_9BACT</name>
<dbReference type="Gene3D" id="3.10.20.310">
    <property type="entry name" value="membrane protein fhac"/>
    <property type="match status" value="5"/>
</dbReference>
<feature type="domain" description="POTRA" evidence="9">
    <location>
        <begin position="167"/>
        <end position="257"/>
    </location>
</feature>
<feature type="domain" description="POTRA" evidence="9">
    <location>
        <begin position="260"/>
        <end position="339"/>
    </location>
</feature>
<accession>A0A6S6TN13</accession>
<dbReference type="PIRSF" id="PIRSF006076">
    <property type="entry name" value="OM_assembly_OMP85"/>
    <property type="match status" value="1"/>
</dbReference>
<dbReference type="InterPro" id="IPR034746">
    <property type="entry name" value="POTRA"/>
</dbReference>
<reference evidence="10" key="1">
    <citation type="submission" date="2020-01" db="EMBL/GenBank/DDBJ databases">
        <authorList>
            <person name="Meier V. D."/>
            <person name="Meier V D."/>
        </authorList>
    </citation>
    <scope>NUCLEOTIDE SEQUENCE</scope>
    <source>
        <strain evidence="10">HLG_WM_MAG_04</strain>
    </source>
</reference>
<dbReference type="EMBL" id="CACVAX010000050">
    <property type="protein sequence ID" value="CAA6818030.1"/>
    <property type="molecule type" value="Genomic_DNA"/>
</dbReference>
<keyword evidence="7" id="KW-0998">Cell outer membrane</keyword>
<dbReference type="AlphaFoldDB" id="A0A6S6TN13"/>
<dbReference type="Gene3D" id="2.40.160.50">
    <property type="entry name" value="membrane protein fhac: a member of the omp85/tpsb transporter family"/>
    <property type="match status" value="1"/>
</dbReference>
<dbReference type="InterPro" id="IPR010827">
    <property type="entry name" value="BamA/TamA_POTRA"/>
</dbReference>
<evidence type="ECO:0000256" key="2">
    <source>
        <dbReference type="ARBA" id="ARBA00022452"/>
    </source>
</evidence>
<evidence type="ECO:0000256" key="7">
    <source>
        <dbReference type="ARBA" id="ARBA00023237"/>
    </source>
</evidence>
<sequence length="753" mass="83441">MKKLFTLSVGLSSILLSQNITSIQYNGLLHLSNAVASEISKINVGEPFDINKIDASLKEFYRQGYFSDIVVSTTENGGLIYTFTEKSAISKLEMNGYSSNDEQEAEFISIGLRKGDLYDARKVESAKKKLIKKIEAEGYYDTVVEVDVEPKEQSVALVFNVNKGEKIYIQNIEFSGANKVNSDDLEAALANQEEDFMGWFPGLNNGVAHLDDLALDGKRAEDVYMQQGYMDATVSDPLMRIDSGSYQADVSYQISEGEQYMVKSIVIKGEVEGIDFNELKEEFKSLEGKVFNISKLRKDKTYLEEQVANLGYAFVRVNPDFRKNAQDKTVDIQYTVIPGNKVTINDVIISGNHTTIDRVIRRDIYLAPGDQFSLTDLKDSQNALGRRGYFEKVDIEKERVDAHSMNLLVKVKETATGSIQAGGGYGSYQGVMLSASLSDRNIMGSGINAGISFDISQIATNYSLSLQNPRVWDSDYSMGASIYQSEFEYTTYDQRSIGASVNIGKQLTRNLFGSLSYSFSENEATDANNSDNPDSLVDYGQFIFEPKDLNYAKSTFSLGLNYDTTDDYYVPREGIILGGSLGYSGIGGDQKFIDASARFGAYYGLEDLIDYDMILRYKVRARALKDQGDIAIPEKLFLGGIGSVRGYEPYSITPFSGPDNNRTLLGGTGSLINTLEASIPLSKAAKMRLAFFYDHGMIGRSGTGLDELTREGYGVALEWFSPMGPINLVFAKAKDPESYDQTASFEFTMGQKF</sequence>
<dbReference type="PANTHER" id="PTHR12815">
    <property type="entry name" value="SORTING AND ASSEMBLY MACHINERY SAMM50 PROTEIN FAMILY MEMBER"/>
    <property type="match status" value="1"/>
</dbReference>
<dbReference type="GO" id="GO:0009279">
    <property type="term" value="C:cell outer membrane"/>
    <property type="evidence" value="ECO:0007669"/>
    <property type="project" value="UniProtKB-UniRule"/>
</dbReference>
<gene>
    <name evidence="10" type="ORF">HELGO_WM8169</name>
</gene>
<proteinExistence type="predicted"/>
<dbReference type="GO" id="GO:0071709">
    <property type="term" value="P:membrane assembly"/>
    <property type="evidence" value="ECO:0007669"/>
    <property type="project" value="InterPro"/>
</dbReference>
<dbReference type="Pfam" id="PF01103">
    <property type="entry name" value="Omp85"/>
    <property type="match status" value="1"/>
</dbReference>
<evidence type="ECO:0000256" key="4">
    <source>
        <dbReference type="ARBA" id="ARBA00022729"/>
    </source>
</evidence>
<evidence type="ECO:0000256" key="1">
    <source>
        <dbReference type="ARBA" id="ARBA00004370"/>
    </source>
</evidence>
<dbReference type="InterPro" id="IPR039910">
    <property type="entry name" value="D15-like"/>
</dbReference>
<comment type="subcellular location">
    <subcellularLocation>
        <location evidence="1">Membrane</location>
    </subcellularLocation>
</comment>
<evidence type="ECO:0000256" key="3">
    <source>
        <dbReference type="ARBA" id="ARBA00022692"/>
    </source>
</evidence>
<evidence type="ECO:0000313" key="10">
    <source>
        <dbReference type="EMBL" id="CAA6818030.1"/>
    </source>
</evidence>
<keyword evidence="3" id="KW-0812">Transmembrane</keyword>
<dbReference type="NCBIfam" id="TIGR03303">
    <property type="entry name" value="OM_YaeT"/>
    <property type="match status" value="1"/>
</dbReference>
<feature type="domain" description="POTRA" evidence="9">
    <location>
        <begin position="18"/>
        <end position="86"/>
    </location>
</feature>
<dbReference type="PANTHER" id="PTHR12815:SF23">
    <property type="entry name" value="OUTER MEMBRANE PROTEIN ASSEMBLY FACTOR BAMA"/>
    <property type="match status" value="1"/>
</dbReference>
<evidence type="ECO:0000259" key="9">
    <source>
        <dbReference type="PROSITE" id="PS51779"/>
    </source>
</evidence>
<organism evidence="10">
    <name type="scientific">uncultured Sulfurovum sp</name>
    <dbReference type="NCBI Taxonomy" id="269237"/>
    <lineage>
        <taxon>Bacteria</taxon>
        <taxon>Pseudomonadati</taxon>
        <taxon>Campylobacterota</taxon>
        <taxon>Epsilonproteobacteria</taxon>
        <taxon>Campylobacterales</taxon>
        <taxon>Sulfurovaceae</taxon>
        <taxon>Sulfurovum</taxon>
        <taxon>environmental samples</taxon>
    </lineage>
</organism>
<evidence type="ECO:0000256" key="5">
    <source>
        <dbReference type="ARBA" id="ARBA00022737"/>
    </source>
</evidence>
<protein>
    <recommendedName>
        <fullName evidence="8">Outer membrane protein assembly factor BamA</fullName>
    </recommendedName>
</protein>
<evidence type="ECO:0000256" key="8">
    <source>
        <dbReference type="NCBIfam" id="TIGR03303"/>
    </source>
</evidence>
<keyword evidence="2" id="KW-1134">Transmembrane beta strand</keyword>
<dbReference type="InterPro" id="IPR000184">
    <property type="entry name" value="Bac_surfAg_D15"/>
</dbReference>
<dbReference type="PROSITE" id="PS51779">
    <property type="entry name" value="POTRA"/>
    <property type="match status" value="4"/>
</dbReference>
<feature type="domain" description="POTRA" evidence="9">
    <location>
        <begin position="342"/>
        <end position="414"/>
    </location>
</feature>
<dbReference type="InterPro" id="IPR023707">
    <property type="entry name" value="OM_assembly_BamA"/>
</dbReference>